<dbReference type="InterPro" id="IPR024671">
    <property type="entry name" value="Atg22-like"/>
</dbReference>
<dbReference type="InterPro" id="IPR020846">
    <property type="entry name" value="MFS_dom"/>
</dbReference>
<evidence type="ECO:0000256" key="4">
    <source>
        <dbReference type="ARBA" id="ARBA00022989"/>
    </source>
</evidence>
<dbReference type="SUPFAM" id="SSF103473">
    <property type="entry name" value="MFS general substrate transporter"/>
    <property type="match status" value="1"/>
</dbReference>
<gene>
    <name evidence="8" type="ORF">HP555_03415</name>
</gene>
<dbReference type="GO" id="GO:0022857">
    <property type="term" value="F:transmembrane transporter activity"/>
    <property type="evidence" value="ECO:0007669"/>
    <property type="project" value="InterPro"/>
</dbReference>
<keyword evidence="9" id="KW-1185">Reference proteome</keyword>
<dbReference type="PANTHER" id="PTHR23519">
    <property type="entry name" value="AUTOPHAGY-RELATED PROTEIN 22"/>
    <property type="match status" value="1"/>
</dbReference>
<comment type="subcellular location">
    <subcellularLocation>
        <location evidence="1">Endomembrane system</location>
        <topology evidence="1">Multi-pass membrane protein</topology>
    </subcellularLocation>
</comment>
<feature type="transmembrane region" description="Helical" evidence="6">
    <location>
        <begin position="232"/>
        <end position="255"/>
    </location>
</feature>
<proteinExistence type="predicted"/>
<feature type="transmembrane region" description="Helical" evidence="6">
    <location>
        <begin position="9"/>
        <end position="31"/>
    </location>
</feature>
<feature type="transmembrane region" description="Helical" evidence="6">
    <location>
        <begin position="176"/>
        <end position="195"/>
    </location>
</feature>
<dbReference type="Gene3D" id="1.20.1250.20">
    <property type="entry name" value="MFS general substrate transporter like domains"/>
    <property type="match status" value="2"/>
</dbReference>
<reference evidence="8 9" key="1">
    <citation type="submission" date="2020-05" db="EMBL/GenBank/DDBJ databases">
        <title>Complete genome of Desulfobulbus oligotrophicus.</title>
        <authorList>
            <person name="Podar M."/>
        </authorList>
    </citation>
    <scope>NUCLEOTIDE SEQUENCE [LARGE SCALE GENOMIC DNA]</scope>
    <source>
        <strain evidence="8 9">Prop6</strain>
    </source>
</reference>
<evidence type="ECO:0000259" key="7">
    <source>
        <dbReference type="PROSITE" id="PS50850"/>
    </source>
</evidence>
<evidence type="ECO:0000256" key="2">
    <source>
        <dbReference type="ARBA" id="ARBA00022448"/>
    </source>
</evidence>
<keyword evidence="4 6" id="KW-1133">Transmembrane helix</keyword>
<feature type="domain" description="Major facilitator superfamily (MFS) profile" evidence="7">
    <location>
        <begin position="230"/>
        <end position="420"/>
    </location>
</feature>
<organism evidence="8 9">
    <name type="scientific">Desulfobulbus oligotrophicus</name>
    <dbReference type="NCBI Taxonomy" id="1909699"/>
    <lineage>
        <taxon>Bacteria</taxon>
        <taxon>Pseudomonadati</taxon>
        <taxon>Thermodesulfobacteriota</taxon>
        <taxon>Desulfobulbia</taxon>
        <taxon>Desulfobulbales</taxon>
        <taxon>Desulfobulbaceae</taxon>
        <taxon>Desulfobulbus</taxon>
    </lineage>
</organism>
<protein>
    <submittedName>
        <fullName evidence="8">MFS transporter</fullName>
    </submittedName>
</protein>
<evidence type="ECO:0000313" key="8">
    <source>
        <dbReference type="EMBL" id="QQG66933.1"/>
    </source>
</evidence>
<name>A0A7T6ARW0_9BACT</name>
<dbReference type="Pfam" id="PF11700">
    <property type="entry name" value="ATG22"/>
    <property type="match status" value="1"/>
</dbReference>
<evidence type="ECO:0000313" key="9">
    <source>
        <dbReference type="Proteomes" id="UP000596092"/>
    </source>
</evidence>
<keyword evidence="5 6" id="KW-0472">Membrane</keyword>
<dbReference type="Proteomes" id="UP000596092">
    <property type="component" value="Chromosome"/>
</dbReference>
<feature type="transmembrane region" description="Helical" evidence="6">
    <location>
        <begin position="43"/>
        <end position="66"/>
    </location>
</feature>
<keyword evidence="3 6" id="KW-0812">Transmembrane</keyword>
<sequence length="420" mass="45940">MTREERHWILYDVANSAFVLVMVTAIMPIYFKDVMAAGQPSHIATANWGFANAAASLALALLAPVLGAMADYPGRKKIFFVGFLLAGVFFNLTLSLVPAGHWLLCLLLFVLARVGWAGANIFYDAFLVDVTTPERMDLISARGYAYGYIGSVIPFVGVIGLLFIGGGGDTLPVGSVRIGFVVVGLWWLGFSLPAVGTLRQIHALPVSSTPFRDSFRRIGKTMLEIRQYPQAFLFLMAYFFYIDGVDTIITMATAYGRDLGFSISLLIVVLLFIQIVAFPFALIYGRLATRYTAKTMLMAGILLYCLVTVGAFFLPAIIDPLWKKLAFWGIAFLVASAMGGIQALSRSFFGRLIPPEKSAEFFGFYNVFGKFAAITGPFLMGLVGRLTGDTRWGVLSLLVLFAIGALILSKVREDEVVGKR</sequence>
<accession>A0A7T6ARW0</accession>
<evidence type="ECO:0000256" key="6">
    <source>
        <dbReference type="SAM" id="Phobius"/>
    </source>
</evidence>
<dbReference type="PANTHER" id="PTHR23519:SF1">
    <property type="entry name" value="AUTOPHAGY-RELATED PROTEIN 22"/>
    <property type="match status" value="1"/>
</dbReference>
<dbReference type="KEGG" id="dog:HP555_03415"/>
<dbReference type="InterPro" id="IPR050495">
    <property type="entry name" value="ATG22/LtaA_families"/>
</dbReference>
<keyword evidence="2" id="KW-0813">Transport</keyword>
<dbReference type="GO" id="GO:0012505">
    <property type="term" value="C:endomembrane system"/>
    <property type="evidence" value="ECO:0007669"/>
    <property type="project" value="UniProtKB-SubCell"/>
</dbReference>
<feature type="transmembrane region" description="Helical" evidence="6">
    <location>
        <begin position="361"/>
        <end position="380"/>
    </location>
</feature>
<dbReference type="RefSeq" id="WP_408639840.1">
    <property type="nucleotide sequence ID" value="NZ_CP054140.1"/>
</dbReference>
<evidence type="ECO:0000256" key="5">
    <source>
        <dbReference type="ARBA" id="ARBA00023136"/>
    </source>
</evidence>
<feature type="transmembrane region" description="Helical" evidence="6">
    <location>
        <begin position="325"/>
        <end position="349"/>
    </location>
</feature>
<dbReference type="InterPro" id="IPR036259">
    <property type="entry name" value="MFS_trans_sf"/>
</dbReference>
<feature type="transmembrane region" description="Helical" evidence="6">
    <location>
        <begin position="392"/>
        <end position="411"/>
    </location>
</feature>
<feature type="transmembrane region" description="Helical" evidence="6">
    <location>
        <begin position="296"/>
        <end position="318"/>
    </location>
</feature>
<feature type="transmembrane region" description="Helical" evidence="6">
    <location>
        <begin position="78"/>
        <end position="95"/>
    </location>
</feature>
<feature type="transmembrane region" description="Helical" evidence="6">
    <location>
        <begin position="101"/>
        <end position="123"/>
    </location>
</feature>
<dbReference type="AlphaFoldDB" id="A0A7T6ARW0"/>
<dbReference type="EMBL" id="CP054140">
    <property type="protein sequence ID" value="QQG66933.1"/>
    <property type="molecule type" value="Genomic_DNA"/>
</dbReference>
<dbReference type="PROSITE" id="PS50850">
    <property type="entry name" value="MFS"/>
    <property type="match status" value="1"/>
</dbReference>
<evidence type="ECO:0000256" key="1">
    <source>
        <dbReference type="ARBA" id="ARBA00004127"/>
    </source>
</evidence>
<evidence type="ECO:0000256" key="3">
    <source>
        <dbReference type="ARBA" id="ARBA00022692"/>
    </source>
</evidence>
<feature type="transmembrane region" description="Helical" evidence="6">
    <location>
        <begin position="261"/>
        <end position="284"/>
    </location>
</feature>
<feature type="transmembrane region" description="Helical" evidence="6">
    <location>
        <begin position="144"/>
        <end position="164"/>
    </location>
</feature>